<proteinExistence type="predicted"/>
<reference evidence="1" key="1">
    <citation type="submission" date="2022-04" db="EMBL/GenBank/DDBJ databases">
        <title>Genome of the entomopathogenic fungus Entomophthora muscae.</title>
        <authorList>
            <person name="Elya C."/>
            <person name="Lovett B.R."/>
            <person name="Lee E."/>
            <person name="Macias A.M."/>
            <person name="Hajek A.E."/>
            <person name="De Bivort B.L."/>
            <person name="Kasson M.T."/>
            <person name="De Fine Licht H.H."/>
            <person name="Stajich J.E."/>
        </authorList>
    </citation>
    <scope>NUCLEOTIDE SEQUENCE</scope>
    <source>
        <strain evidence="1">Berkeley</strain>
    </source>
</reference>
<protein>
    <submittedName>
        <fullName evidence="1">Uncharacterized protein</fullName>
    </submittedName>
</protein>
<evidence type="ECO:0000313" key="1">
    <source>
        <dbReference type="EMBL" id="KAJ9065734.1"/>
    </source>
</evidence>
<accession>A0ACC2STL4</accession>
<evidence type="ECO:0000313" key="2">
    <source>
        <dbReference type="Proteomes" id="UP001165960"/>
    </source>
</evidence>
<sequence>MTRLPGIRELFSSADAPSSKLTPILGLPHLVTEPYSRPYQPTFPLKPQQRQRMTAHQALTLEITFRQTHFPSSSARHYLAAQLNLSPRKIQIWFQNRRQKQRHYS</sequence>
<organism evidence="1 2">
    <name type="scientific">Entomophthora muscae</name>
    <dbReference type="NCBI Taxonomy" id="34485"/>
    <lineage>
        <taxon>Eukaryota</taxon>
        <taxon>Fungi</taxon>
        <taxon>Fungi incertae sedis</taxon>
        <taxon>Zoopagomycota</taxon>
        <taxon>Entomophthoromycotina</taxon>
        <taxon>Entomophthoromycetes</taxon>
        <taxon>Entomophthorales</taxon>
        <taxon>Entomophthoraceae</taxon>
        <taxon>Entomophthora</taxon>
    </lineage>
</organism>
<comment type="caution">
    <text evidence="1">The sequence shown here is derived from an EMBL/GenBank/DDBJ whole genome shotgun (WGS) entry which is preliminary data.</text>
</comment>
<gene>
    <name evidence="1" type="ORF">DSO57_1016475</name>
</gene>
<name>A0ACC2STL4_9FUNG</name>
<keyword evidence="2" id="KW-1185">Reference proteome</keyword>
<dbReference type="Proteomes" id="UP001165960">
    <property type="component" value="Unassembled WGS sequence"/>
</dbReference>
<dbReference type="EMBL" id="QTSX02004327">
    <property type="protein sequence ID" value="KAJ9065734.1"/>
    <property type="molecule type" value="Genomic_DNA"/>
</dbReference>